<evidence type="ECO:0000313" key="2">
    <source>
        <dbReference type="Proteomes" id="UP001158048"/>
    </source>
</evidence>
<name>A0ACD2UD81_9PSED</name>
<dbReference type="EMBL" id="FXUY01000002">
    <property type="protein sequence ID" value="SMQ30311.1"/>
    <property type="molecule type" value="Genomic_DNA"/>
</dbReference>
<gene>
    <name evidence="1" type="ORF">SAMN04488483_5350</name>
</gene>
<evidence type="ECO:0000313" key="1">
    <source>
        <dbReference type="EMBL" id="SMQ30311.1"/>
    </source>
</evidence>
<organism evidence="1 2">
    <name type="scientific">Pseudomonas helmanticensis</name>
    <dbReference type="NCBI Taxonomy" id="1471381"/>
    <lineage>
        <taxon>Bacteria</taxon>
        <taxon>Pseudomonadati</taxon>
        <taxon>Pseudomonadota</taxon>
        <taxon>Gammaproteobacteria</taxon>
        <taxon>Pseudomonadales</taxon>
        <taxon>Pseudomonadaceae</taxon>
        <taxon>Pseudomonas</taxon>
    </lineage>
</organism>
<sequence length="346" mass="38455">MNELQLQEFSEASEETVIILIVDDQQMIVEAVRRQLASESDLEFHYCTDSTQAVKEAVRVKPTVILQDMIMPGIDGLSLIQEYRKNELTSGIPIIALSVKEDPKVKSRAFEAGADDYLVKLPDPIELIARIRSHSRSFVTARKLNYAYRALRVSQQQLLDTNLTLQRAMGELKRLANSDGLTDLANRRHFDEFLQAEWQSASKAGIEISLLMVDVDFFKLFNDSFGHQAGDDTLKQVAGAMRNTVTGEGFLPARYGGEEFAVILPATSSADAMVIAENLRERVEALKIPNHSPKPESVVTVSIGLATLSPNQTNDRKMLIELADKGLYLAKRGGRNRVGVHPADDE</sequence>
<comment type="caution">
    <text evidence="1">The sequence shown here is derived from an EMBL/GenBank/DDBJ whole genome shotgun (WGS) entry which is preliminary data.</text>
</comment>
<proteinExistence type="predicted"/>
<keyword evidence="2" id="KW-1185">Reference proteome</keyword>
<dbReference type="Proteomes" id="UP001158048">
    <property type="component" value="Unassembled WGS sequence"/>
</dbReference>
<protein>
    <submittedName>
        <fullName evidence="1">Two-component system, chemotaxis family, response regulator WspR</fullName>
    </submittedName>
</protein>
<reference evidence="1" key="1">
    <citation type="submission" date="2017-05" db="EMBL/GenBank/DDBJ databases">
        <authorList>
            <person name="Varghese N."/>
            <person name="Submissions S."/>
        </authorList>
    </citation>
    <scope>NUCLEOTIDE SEQUENCE</scope>
    <source>
        <strain evidence="1">LMG 28168</strain>
    </source>
</reference>
<accession>A0ACD2UD81</accession>